<accession>A0ABY8PR29</accession>
<reference evidence="4 5" key="1">
    <citation type="submission" date="2021-02" db="EMBL/GenBank/DDBJ databases">
        <title>Characterization of Marinitoga sp. nov. str. BP5-C20A.</title>
        <authorList>
            <person name="Erauso G."/>
            <person name="Postec A."/>
        </authorList>
    </citation>
    <scope>NUCLEOTIDE SEQUENCE [LARGE SCALE GENOMIC DNA]</scope>
    <source>
        <strain evidence="4 5">BP5-C20A</strain>
    </source>
</reference>
<dbReference type="InterPro" id="IPR050985">
    <property type="entry name" value="Alpha-glycosidase_related"/>
</dbReference>
<evidence type="ECO:0000256" key="1">
    <source>
        <dbReference type="ARBA" id="ARBA00022801"/>
    </source>
</evidence>
<evidence type="ECO:0000259" key="3">
    <source>
        <dbReference type="Pfam" id="PF22676"/>
    </source>
</evidence>
<name>A0ABY8PR29_9BACT</name>
<keyword evidence="1" id="KW-0378">Hydrolase</keyword>
<dbReference type="Gene3D" id="3.20.20.70">
    <property type="entry name" value="Aldolase class I"/>
    <property type="match status" value="1"/>
</dbReference>
<dbReference type="SUPFAM" id="SSF74650">
    <property type="entry name" value="Galactose mutarotase-like"/>
    <property type="match status" value="1"/>
</dbReference>
<gene>
    <name evidence="4" type="ORF">JRV97_00665</name>
</gene>
<evidence type="ECO:0000313" key="4">
    <source>
        <dbReference type="EMBL" id="WGS65099.1"/>
    </source>
</evidence>
<dbReference type="SUPFAM" id="SSF51445">
    <property type="entry name" value="(Trans)glycosidases"/>
    <property type="match status" value="1"/>
</dbReference>
<dbReference type="InterPro" id="IPR011013">
    <property type="entry name" value="Gal_mutarotase_sf_dom"/>
</dbReference>
<dbReference type="Pfam" id="PF22676">
    <property type="entry name" value="GalA_N"/>
    <property type="match status" value="1"/>
</dbReference>
<dbReference type="InterPro" id="IPR017853">
    <property type="entry name" value="GH"/>
</dbReference>
<dbReference type="Proteomes" id="UP001232493">
    <property type="component" value="Chromosome"/>
</dbReference>
<dbReference type="InterPro" id="IPR013785">
    <property type="entry name" value="Aldolase_TIM"/>
</dbReference>
<dbReference type="EMBL" id="CP069362">
    <property type="protein sequence ID" value="WGS65099.1"/>
    <property type="molecule type" value="Genomic_DNA"/>
</dbReference>
<keyword evidence="5" id="KW-1185">Reference proteome</keyword>
<dbReference type="InterPro" id="IPR055092">
    <property type="entry name" value="GalA_N"/>
</dbReference>
<dbReference type="CDD" id="cd14791">
    <property type="entry name" value="GH36"/>
    <property type="match status" value="1"/>
</dbReference>
<dbReference type="PANTHER" id="PTHR43053:SF3">
    <property type="entry name" value="ALPHA-GALACTOSIDASE C-RELATED"/>
    <property type="match status" value="1"/>
</dbReference>
<proteinExistence type="predicted"/>
<sequence length="555" mass="65628">MNILNNYFDGEYLEFNKDNYSIKLKIEKIPEGYIIRGKVKGKLGKIDIFDDFADEDLFINNWQSWSPTKKIKVLNYKYNIPDDWKKTAKYSAHPMPEYLENNIISDYFIAKKNKVYGFLTSKIAHPFFEVKDNKIIACLEYFEKNADEYIDIEPLIILENNEMEKLLEIYADYVKFENNPKFSKWNPVGWSSWYHYYEELTWQDTLKNLELSKEYNYEVFQLDDSWQKDIGDWIPKDSFPGFDIIANKIKEYGYIPGLWLAPFSVSEISEVFLKHKDWLVKDENGEPKVAYINWRKNIYALDTTHPEAQEHLKNIFLNMRNNGIHYFKTDFLFAGAIPGKRYVEVTPIEAYNIGMKIIREAIGEDFILGCGAPILPSIGYVDGMRISADTAPFYKPNDLDFVYPNAYYALRNVITRYFMNGKWWWNDPDCLILRTEDTELNDKIIEMYSYVSGLLNNMILQSDDLSKTIKKDVYFNSLKLRGGIPHVKGLMNDNYSFEIEAFNTNIGNVKMHVDLEKINFKLEYDEDYPQLNKNTVLREEDNRLFHYYEERDNNA</sequence>
<dbReference type="Gene3D" id="2.60.40.2760">
    <property type="match status" value="1"/>
</dbReference>
<dbReference type="PANTHER" id="PTHR43053">
    <property type="entry name" value="GLYCOSIDASE FAMILY 31"/>
    <property type="match status" value="1"/>
</dbReference>
<dbReference type="InterPro" id="IPR002252">
    <property type="entry name" value="Glyco_hydro_36"/>
</dbReference>
<keyword evidence="2" id="KW-0326">Glycosidase</keyword>
<evidence type="ECO:0000313" key="5">
    <source>
        <dbReference type="Proteomes" id="UP001232493"/>
    </source>
</evidence>
<dbReference type="Pfam" id="PF02065">
    <property type="entry name" value="Melibiase"/>
    <property type="match status" value="1"/>
</dbReference>
<feature type="domain" description="Alpha-galactosidase N-terminal" evidence="3">
    <location>
        <begin position="26"/>
        <end position="159"/>
    </location>
</feature>
<protein>
    <submittedName>
        <fullName evidence="4">Alpha-galactosidase</fullName>
    </submittedName>
</protein>
<evidence type="ECO:0000256" key="2">
    <source>
        <dbReference type="ARBA" id="ARBA00023295"/>
    </source>
</evidence>
<dbReference type="RefSeq" id="WP_280999260.1">
    <property type="nucleotide sequence ID" value="NZ_CP069362.1"/>
</dbReference>
<organism evidence="4 5">
    <name type="scientific">Marinitoga aeolica</name>
    <dbReference type="NCBI Taxonomy" id="2809031"/>
    <lineage>
        <taxon>Bacteria</taxon>
        <taxon>Thermotogati</taxon>
        <taxon>Thermotogota</taxon>
        <taxon>Thermotogae</taxon>
        <taxon>Petrotogales</taxon>
        <taxon>Petrotogaceae</taxon>
        <taxon>Marinitoga</taxon>
    </lineage>
</organism>